<reference evidence="14 16" key="1">
    <citation type="journal article" date="2011" name="Science">
        <title>Comparative functional genomics of the fission yeasts.</title>
        <authorList>
            <person name="Rhind N."/>
            <person name="Chen Z."/>
            <person name="Yassour M."/>
            <person name="Thompson D.A."/>
            <person name="Haas B.J."/>
            <person name="Habib N."/>
            <person name="Wapinski I."/>
            <person name="Roy S."/>
            <person name="Lin M.F."/>
            <person name="Heiman D.I."/>
            <person name="Young S.K."/>
            <person name="Furuya K."/>
            <person name="Guo Y."/>
            <person name="Pidoux A."/>
            <person name="Chen H.M."/>
            <person name="Robbertse B."/>
            <person name="Goldberg J.M."/>
            <person name="Aoki K."/>
            <person name="Bayne E.H."/>
            <person name="Berlin A.M."/>
            <person name="Desjardins C.A."/>
            <person name="Dobbs E."/>
            <person name="Dukaj L."/>
            <person name="Fan L."/>
            <person name="FitzGerald M.G."/>
            <person name="French C."/>
            <person name="Gujja S."/>
            <person name="Hansen K."/>
            <person name="Keifenheim D."/>
            <person name="Levin J.Z."/>
            <person name="Mosher R.A."/>
            <person name="Mueller C.A."/>
            <person name="Pfiffner J."/>
            <person name="Priest M."/>
            <person name="Russ C."/>
            <person name="Smialowska A."/>
            <person name="Swoboda P."/>
            <person name="Sykes S.M."/>
            <person name="Vaughn M."/>
            <person name="Vengrova S."/>
            <person name="Yoder R."/>
            <person name="Zeng Q."/>
            <person name="Allshire R."/>
            <person name="Baulcombe D."/>
            <person name="Birren B.W."/>
            <person name="Brown W."/>
            <person name="Ekwall K."/>
            <person name="Kellis M."/>
            <person name="Leatherwood J."/>
            <person name="Levin H."/>
            <person name="Margalit H."/>
            <person name="Martienssen R."/>
            <person name="Nieduszynski C.A."/>
            <person name="Spatafora J.W."/>
            <person name="Friedman N."/>
            <person name="Dalgaard J.Z."/>
            <person name="Baumann P."/>
            <person name="Niki H."/>
            <person name="Regev A."/>
            <person name="Nusbaum C."/>
        </authorList>
    </citation>
    <scope>NUCLEOTIDE SEQUENCE [LARGE SCALE GENOMIC DNA]</scope>
    <source>
        <strain evidence="16">yFS275 / FY16936</strain>
    </source>
</reference>
<dbReference type="eggNOG" id="KOG2144">
    <property type="taxonomic scope" value="Eukaryota"/>
</dbReference>
<evidence type="ECO:0000256" key="3">
    <source>
        <dbReference type="ARBA" id="ARBA00013160"/>
    </source>
</evidence>
<feature type="compositionally biased region" description="Basic residues" evidence="13">
    <location>
        <begin position="352"/>
        <end position="364"/>
    </location>
</feature>
<evidence type="ECO:0000256" key="1">
    <source>
        <dbReference type="ARBA" id="ARBA00004496"/>
    </source>
</evidence>
<evidence type="ECO:0000256" key="2">
    <source>
        <dbReference type="ARBA" id="ARBA00005594"/>
    </source>
</evidence>
<evidence type="ECO:0000256" key="5">
    <source>
        <dbReference type="ARBA" id="ARBA00022598"/>
    </source>
</evidence>
<dbReference type="JaponicusDB" id="SJAG_00243">
    <property type="gene designation" value="yrs1"/>
</dbReference>
<dbReference type="GO" id="GO:0005634">
    <property type="term" value="C:nucleus"/>
    <property type="evidence" value="ECO:0007669"/>
    <property type="project" value="EnsemblFungi"/>
</dbReference>
<protein>
    <recommendedName>
        <fullName evidence="3 12">Tyrosine--tRNA ligase</fullName>
        <ecNumber evidence="3 12">6.1.1.1</ecNumber>
    </recommendedName>
    <alternativeName>
        <fullName evidence="10 12">Tyrosyl-tRNA synthetase</fullName>
    </alternativeName>
</protein>
<dbReference type="STRING" id="402676.B6JV41"/>
<feature type="region of interest" description="Disordered" evidence="13">
    <location>
        <begin position="349"/>
        <end position="375"/>
    </location>
</feature>
<comment type="similarity">
    <text evidence="2 12">Belongs to the class-I aminoacyl-tRNA synthetase family.</text>
</comment>
<keyword evidence="9 12" id="KW-0030">Aminoacyl-tRNA synthetase</keyword>
<dbReference type="Proteomes" id="UP000001744">
    <property type="component" value="Unassembled WGS sequence"/>
</dbReference>
<organism evidence="14 16">
    <name type="scientific">Schizosaccharomyces japonicus (strain yFS275 / FY16936)</name>
    <name type="common">Fission yeast</name>
    <dbReference type="NCBI Taxonomy" id="402676"/>
    <lineage>
        <taxon>Eukaryota</taxon>
        <taxon>Fungi</taxon>
        <taxon>Dikarya</taxon>
        <taxon>Ascomycota</taxon>
        <taxon>Taphrinomycotina</taxon>
        <taxon>Schizosaccharomycetes</taxon>
        <taxon>Schizosaccharomycetales</taxon>
        <taxon>Schizosaccharomycetaceae</taxon>
        <taxon>Schizosaccharomyces</taxon>
    </lineage>
</organism>
<dbReference type="PANTHER" id="PTHR46264">
    <property type="entry name" value="TYROSINE-TRNA LIGASE"/>
    <property type="match status" value="1"/>
</dbReference>
<keyword evidence="4" id="KW-0963">Cytoplasm</keyword>
<dbReference type="GO" id="GO:0006437">
    <property type="term" value="P:tyrosyl-tRNA aminoacylation"/>
    <property type="evidence" value="ECO:0000318"/>
    <property type="project" value="GO_Central"/>
</dbReference>
<keyword evidence="8 12" id="KW-0648">Protein biosynthesis</keyword>
<evidence type="ECO:0000256" key="7">
    <source>
        <dbReference type="ARBA" id="ARBA00022840"/>
    </source>
</evidence>
<dbReference type="GO" id="GO:0004831">
    <property type="term" value="F:tyrosine-tRNA ligase activity"/>
    <property type="evidence" value="ECO:0000318"/>
    <property type="project" value="GO_Central"/>
</dbReference>
<accession>B6JV41</accession>
<name>B6JV41_SCHJY</name>
<evidence type="ECO:0000256" key="6">
    <source>
        <dbReference type="ARBA" id="ARBA00022741"/>
    </source>
</evidence>
<dbReference type="InterPro" id="IPR014729">
    <property type="entry name" value="Rossmann-like_a/b/a_fold"/>
</dbReference>
<evidence type="ECO:0000313" key="15">
    <source>
        <dbReference type="JaponicusDB" id="SJAG_00243"/>
    </source>
</evidence>
<dbReference type="VEuPathDB" id="FungiDB:SJAG_00243"/>
<dbReference type="OMA" id="AWINDKG"/>
<dbReference type="GeneID" id="7047830"/>
<evidence type="ECO:0000313" key="16">
    <source>
        <dbReference type="Proteomes" id="UP000001744"/>
    </source>
</evidence>
<dbReference type="InterPro" id="IPR002307">
    <property type="entry name" value="Tyr-tRNA-ligase"/>
</dbReference>
<dbReference type="OrthoDB" id="197206at2759"/>
<evidence type="ECO:0000256" key="11">
    <source>
        <dbReference type="ARBA" id="ARBA00048248"/>
    </source>
</evidence>
<sequence length="399" mass="44494">MSLSVDEKYELITRSLQEVLGGPALKEILKERNLNLYWGTAPTGRPHCGYFVPMMKLADFLKADVHVKVLLADVHAFLDNMKAPMELVQYRVRYYEAVVKAILVSLNVPIEKLKFVIGSSYQLSKEYTLDNFRLTAITTEHDARRAGAEVVKQVSSPLLSGLLYPGMQALDEQYLEVDAQFGGVDQRKIFVMAEKVLPALGYKKRVHLMNPMVPSLAGGKMSASAAANAKIDLLDEPNVVKKKIRSAFCEPGVVEENGCLAFLKFVSFPAMALRNVDEFVINRPEKFGGKIVYKTYEELENDYRENKLSPQDLKLGLEDSINWLLAPIQEYLKGLPDFVELIDLAYPDPTKKPKKDKKQKKQKTPKTEAAAAKAAAAKAAKAKQASVEQVTKEVANAQI</sequence>
<dbReference type="AlphaFoldDB" id="B6JV41"/>
<dbReference type="EC" id="6.1.1.1" evidence="3 12"/>
<dbReference type="InterPro" id="IPR050489">
    <property type="entry name" value="Tyr-tRNA_synthase"/>
</dbReference>
<dbReference type="GO" id="GO:1990825">
    <property type="term" value="F:sequence-specific mRNA binding"/>
    <property type="evidence" value="ECO:0007669"/>
    <property type="project" value="EnsemblFungi"/>
</dbReference>
<dbReference type="SUPFAM" id="SSF52374">
    <property type="entry name" value="Nucleotidylyl transferase"/>
    <property type="match status" value="1"/>
</dbReference>
<dbReference type="Gene3D" id="3.40.50.620">
    <property type="entry name" value="HUPs"/>
    <property type="match status" value="1"/>
</dbReference>
<dbReference type="GO" id="GO:0005737">
    <property type="term" value="C:cytoplasm"/>
    <property type="evidence" value="ECO:0000318"/>
    <property type="project" value="GO_Central"/>
</dbReference>
<dbReference type="InterPro" id="IPR023617">
    <property type="entry name" value="Tyr-tRNA-ligase_arc/euk-type"/>
</dbReference>
<dbReference type="RefSeq" id="XP_002171535.1">
    <property type="nucleotide sequence ID" value="XM_002171499.2"/>
</dbReference>
<dbReference type="Pfam" id="PF00579">
    <property type="entry name" value="tRNA-synt_1b"/>
    <property type="match status" value="1"/>
</dbReference>
<dbReference type="PANTHER" id="PTHR46264:SF4">
    <property type="entry name" value="TYROSINE--TRNA LIGASE, CYTOPLASMIC"/>
    <property type="match status" value="1"/>
</dbReference>
<dbReference type="Gene3D" id="1.10.240.10">
    <property type="entry name" value="Tyrosyl-Transfer RNA Synthetase"/>
    <property type="match status" value="1"/>
</dbReference>
<keyword evidence="7 12" id="KW-0067">ATP-binding</keyword>
<evidence type="ECO:0000256" key="10">
    <source>
        <dbReference type="ARBA" id="ARBA00033323"/>
    </source>
</evidence>
<keyword evidence="6 12" id="KW-0547">Nucleotide-binding</keyword>
<evidence type="ECO:0000256" key="8">
    <source>
        <dbReference type="ARBA" id="ARBA00022917"/>
    </source>
</evidence>
<dbReference type="FunFam" id="3.40.50.620:FF:000040">
    <property type="entry name" value="Tyrosine--tRNA ligase"/>
    <property type="match status" value="1"/>
</dbReference>
<dbReference type="CDD" id="cd00805">
    <property type="entry name" value="TyrRS_core"/>
    <property type="match status" value="1"/>
</dbReference>
<keyword evidence="16" id="KW-1185">Reference proteome</keyword>
<dbReference type="PIRSF" id="PIRSF006588">
    <property type="entry name" value="TyrRS_arch_euk"/>
    <property type="match status" value="1"/>
</dbReference>
<dbReference type="NCBIfam" id="TIGR00234">
    <property type="entry name" value="tyrS"/>
    <property type="match status" value="1"/>
</dbReference>
<dbReference type="NCBIfam" id="NF006330">
    <property type="entry name" value="PRK08560.1"/>
    <property type="match status" value="1"/>
</dbReference>
<proteinExistence type="inferred from homology"/>
<comment type="subcellular location">
    <subcellularLocation>
        <location evidence="1">Cytoplasm</location>
    </subcellularLocation>
</comment>
<keyword evidence="5 12" id="KW-0436">Ligase</keyword>
<dbReference type="GO" id="GO:0005524">
    <property type="term" value="F:ATP binding"/>
    <property type="evidence" value="ECO:0007669"/>
    <property type="project" value="UniProtKB-KW"/>
</dbReference>
<dbReference type="EMBL" id="KE651166">
    <property type="protein sequence ID" value="EEB05242.1"/>
    <property type="molecule type" value="Genomic_DNA"/>
</dbReference>
<evidence type="ECO:0000256" key="4">
    <source>
        <dbReference type="ARBA" id="ARBA00022490"/>
    </source>
</evidence>
<evidence type="ECO:0000256" key="13">
    <source>
        <dbReference type="SAM" id="MobiDB-lite"/>
    </source>
</evidence>
<dbReference type="PRINTS" id="PR01040">
    <property type="entry name" value="TRNASYNTHTYR"/>
</dbReference>
<evidence type="ECO:0000256" key="12">
    <source>
        <dbReference type="RuleBase" id="RU361234"/>
    </source>
</evidence>
<evidence type="ECO:0000313" key="14">
    <source>
        <dbReference type="EMBL" id="EEB05242.1"/>
    </source>
</evidence>
<dbReference type="HOGENOM" id="CLU_035267_0_1_1"/>
<gene>
    <name evidence="15" type="primary">yrs1</name>
    <name evidence="14" type="ORF">SJAG_00243</name>
</gene>
<evidence type="ECO:0000256" key="9">
    <source>
        <dbReference type="ARBA" id="ARBA00023146"/>
    </source>
</evidence>
<dbReference type="InterPro" id="IPR002305">
    <property type="entry name" value="aa-tRNA-synth_Ic"/>
</dbReference>
<comment type="catalytic activity">
    <reaction evidence="11 12">
        <text>tRNA(Tyr) + L-tyrosine + ATP = L-tyrosyl-tRNA(Tyr) + AMP + diphosphate + H(+)</text>
        <dbReference type="Rhea" id="RHEA:10220"/>
        <dbReference type="Rhea" id="RHEA-COMP:9706"/>
        <dbReference type="Rhea" id="RHEA-COMP:9707"/>
        <dbReference type="ChEBI" id="CHEBI:15378"/>
        <dbReference type="ChEBI" id="CHEBI:30616"/>
        <dbReference type="ChEBI" id="CHEBI:33019"/>
        <dbReference type="ChEBI" id="CHEBI:58315"/>
        <dbReference type="ChEBI" id="CHEBI:78442"/>
        <dbReference type="ChEBI" id="CHEBI:78536"/>
        <dbReference type="ChEBI" id="CHEBI:456215"/>
        <dbReference type="EC" id="6.1.1.1"/>
    </reaction>
</comment>